<name>A0AAU9IU46_9CILI</name>
<comment type="similarity">
    <text evidence="1">Belongs to the CFAP97 family.</text>
</comment>
<dbReference type="Pfam" id="PF13879">
    <property type="entry name" value="Hmw_CFAP97"/>
    <property type="match status" value="1"/>
</dbReference>
<gene>
    <name evidence="3" type="ORF">BSTOLATCC_MIC11755</name>
</gene>
<keyword evidence="4" id="KW-1185">Reference proteome</keyword>
<dbReference type="InterPro" id="IPR029488">
    <property type="entry name" value="Hmw/CFAP97"/>
</dbReference>
<proteinExistence type="inferred from homology"/>
<organism evidence="3 4">
    <name type="scientific">Blepharisma stoltei</name>
    <dbReference type="NCBI Taxonomy" id="1481888"/>
    <lineage>
        <taxon>Eukaryota</taxon>
        <taxon>Sar</taxon>
        <taxon>Alveolata</taxon>
        <taxon>Ciliophora</taxon>
        <taxon>Postciliodesmatophora</taxon>
        <taxon>Heterotrichea</taxon>
        <taxon>Heterotrichida</taxon>
        <taxon>Blepharismidae</taxon>
        <taxon>Blepharisma</taxon>
    </lineage>
</organism>
<feature type="compositionally biased region" description="Polar residues" evidence="2">
    <location>
        <begin position="162"/>
        <end position="173"/>
    </location>
</feature>
<evidence type="ECO:0000256" key="1">
    <source>
        <dbReference type="ARBA" id="ARBA00008315"/>
    </source>
</evidence>
<accession>A0AAU9IU46</accession>
<feature type="region of interest" description="Disordered" evidence="2">
    <location>
        <begin position="153"/>
        <end position="173"/>
    </location>
</feature>
<reference evidence="3" key="1">
    <citation type="submission" date="2021-09" db="EMBL/GenBank/DDBJ databases">
        <authorList>
            <consortium name="AG Swart"/>
            <person name="Singh M."/>
            <person name="Singh A."/>
            <person name="Seah K."/>
            <person name="Emmerich C."/>
        </authorList>
    </citation>
    <scope>NUCLEOTIDE SEQUENCE</scope>
    <source>
        <strain evidence="3">ATCC30299</strain>
    </source>
</reference>
<evidence type="ECO:0000313" key="4">
    <source>
        <dbReference type="Proteomes" id="UP001162131"/>
    </source>
</evidence>
<protein>
    <submittedName>
        <fullName evidence="3">Uncharacterized protein</fullName>
    </submittedName>
</protein>
<dbReference type="Proteomes" id="UP001162131">
    <property type="component" value="Unassembled WGS sequence"/>
</dbReference>
<evidence type="ECO:0000313" key="3">
    <source>
        <dbReference type="EMBL" id="CAG9314760.1"/>
    </source>
</evidence>
<sequence>MKGNVIIENLSGWRDWQSSLNKHKTHVKQILSSSSRIDNGKPKGFPMHSQMASTREFYTHERKNEIQKSNEKFLERLLDVTSTVQVSQAEEKNIKKYKERCKKEVDKQRDRENLEIYKRISHASSSLNFTKFENDFKKSKEYSKLRTRKKFSKFPALGKNGGSNSSKEIISNL</sequence>
<dbReference type="EMBL" id="CAJZBQ010000012">
    <property type="protein sequence ID" value="CAG9314760.1"/>
    <property type="molecule type" value="Genomic_DNA"/>
</dbReference>
<evidence type="ECO:0000256" key="2">
    <source>
        <dbReference type="SAM" id="MobiDB-lite"/>
    </source>
</evidence>
<dbReference type="AlphaFoldDB" id="A0AAU9IU46"/>
<comment type="caution">
    <text evidence="3">The sequence shown here is derived from an EMBL/GenBank/DDBJ whole genome shotgun (WGS) entry which is preliminary data.</text>
</comment>